<evidence type="ECO:0000313" key="3">
    <source>
        <dbReference type="Proteomes" id="UP000030104"/>
    </source>
</evidence>
<gene>
    <name evidence="2" type="ORF">PITC_045860</name>
</gene>
<organism evidence="2 3">
    <name type="scientific">Penicillium italicum</name>
    <name type="common">Blue mold</name>
    <dbReference type="NCBI Taxonomy" id="40296"/>
    <lineage>
        <taxon>Eukaryota</taxon>
        <taxon>Fungi</taxon>
        <taxon>Dikarya</taxon>
        <taxon>Ascomycota</taxon>
        <taxon>Pezizomycotina</taxon>
        <taxon>Eurotiomycetes</taxon>
        <taxon>Eurotiomycetidae</taxon>
        <taxon>Eurotiales</taxon>
        <taxon>Aspergillaceae</taxon>
        <taxon>Penicillium</taxon>
    </lineage>
</organism>
<dbReference type="EMBL" id="JQGA01001366">
    <property type="protein sequence ID" value="KGO66713.1"/>
    <property type="molecule type" value="Genomic_DNA"/>
</dbReference>
<dbReference type="STRING" id="40296.A0A0A2KIE7"/>
<protein>
    <submittedName>
        <fullName evidence="2">Aminoglycoside phosphotransferase</fullName>
    </submittedName>
</protein>
<dbReference type="Proteomes" id="UP000030104">
    <property type="component" value="Unassembled WGS sequence"/>
</dbReference>
<keyword evidence="2" id="KW-0808">Transferase</keyword>
<reference evidence="2 3" key="1">
    <citation type="journal article" date="2015" name="Mol. Plant Microbe Interact.">
        <title>Genome, transcriptome, and functional analyses of Penicillium expansum provide new insights into secondary metabolism and pathogenicity.</title>
        <authorList>
            <person name="Ballester A.R."/>
            <person name="Marcet-Houben M."/>
            <person name="Levin E."/>
            <person name="Sela N."/>
            <person name="Selma-Lazaro C."/>
            <person name="Carmona L."/>
            <person name="Wisniewski M."/>
            <person name="Droby S."/>
            <person name="Gonzalez-Candelas L."/>
            <person name="Gabaldon T."/>
        </authorList>
    </citation>
    <scope>NUCLEOTIDE SEQUENCE [LARGE SCALE GENOMIC DNA]</scope>
    <source>
        <strain evidence="2 3">PHI-1</strain>
    </source>
</reference>
<dbReference type="OMA" id="VWDARIR"/>
<dbReference type="InterPro" id="IPR051678">
    <property type="entry name" value="AGP_Transferase"/>
</dbReference>
<sequence length="458" mass="51644">MHTKLTAREKDGGYRVDLTDDIEKNTSRAEIAFQTDVKEADPEAYYAAYDAAKEIHLESLLSKIDFDALKAIASKTRGGIHCRIPALDLDLKQAVMSQIGGQNCHLDLEFDDGITWIVRLRLCDPLLPPQPVQDYVFLSEVATLEFLAETAVPSPKVYFYQLESPENPVGSSFILMEKMPGTALEWNDATSKQRTKVMQQLVDMFLELEKHPLKQTGSLVPGNVRDKVGGFAQPPLFETPGKTLGPFSKLDTAYTAMIKAQMNAISNREISSLPVDNYLAFCWRLSALPALISSETNEGPFYLKHYDDKGDHILVDDDYNITGMIDWEFASAEAKDFAFSSPCMMWPVGDYYNGLNNLSQDETEFAQIFEFRGRKDISDIVLNGRRWQRFLFFVGGGVEEDQSTFESLFQGLRKSFAADGEQSLSPYMDWKVEAINQYSKEDPIPRLLLTEDCSSDKK</sequence>
<dbReference type="OrthoDB" id="5327538at2759"/>
<dbReference type="PhylomeDB" id="A0A0A2KIE7"/>
<dbReference type="Pfam" id="PF01636">
    <property type="entry name" value="APH"/>
    <property type="match status" value="1"/>
</dbReference>
<name>A0A0A2KIE7_PENIT</name>
<dbReference type="PANTHER" id="PTHR21310">
    <property type="entry name" value="AMINOGLYCOSIDE PHOSPHOTRANSFERASE-RELATED-RELATED"/>
    <property type="match status" value="1"/>
</dbReference>
<feature type="domain" description="Aminoglycoside phosphotransferase" evidence="1">
    <location>
        <begin position="137"/>
        <end position="331"/>
    </location>
</feature>
<evidence type="ECO:0000313" key="2">
    <source>
        <dbReference type="EMBL" id="KGO66713.1"/>
    </source>
</evidence>
<dbReference type="AlphaFoldDB" id="A0A0A2KIE7"/>
<dbReference type="InterPro" id="IPR002575">
    <property type="entry name" value="Aminoglycoside_PTrfase"/>
</dbReference>
<dbReference type="PANTHER" id="PTHR21310:SF15">
    <property type="entry name" value="AMINOGLYCOSIDE PHOSPHOTRANSFERASE DOMAIN-CONTAINING PROTEIN"/>
    <property type="match status" value="1"/>
</dbReference>
<keyword evidence="3" id="KW-1185">Reference proteome</keyword>
<proteinExistence type="predicted"/>
<dbReference type="GO" id="GO:0016740">
    <property type="term" value="F:transferase activity"/>
    <property type="evidence" value="ECO:0007669"/>
    <property type="project" value="UniProtKB-KW"/>
</dbReference>
<dbReference type="SUPFAM" id="SSF56112">
    <property type="entry name" value="Protein kinase-like (PK-like)"/>
    <property type="match status" value="1"/>
</dbReference>
<dbReference type="InterPro" id="IPR011009">
    <property type="entry name" value="Kinase-like_dom_sf"/>
</dbReference>
<evidence type="ECO:0000259" key="1">
    <source>
        <dbReference type="Pfam" id="PF01636"/>
    </source>
</evidence>
<accession>A0A0A2KIE7</accession>
<dbReference type="HOGENOM" id="CLU_043196_0_0_1"/>
<comment type="caution">
    <text evidence="2">The sequence shown here is derived from an EMBL/GenBank/DDBJ whole genome shotgun (WGS) entry which is preliminary data.</text>
</comment>